<dbReference type="PROSITE" id="PS50850">
    <property type="entry name" value="MFS"/>
    <property type="match status" value="1"/>
</dbReference>
<comment type="subcellular location">
    <subcellularLocation>
        <location evidence="1">Membrane</location>
        <topology evidence="1">Multi-pass membrane protein</topology>
    </subcellularLocation>
</comment>
<proteinExistence type="predicted"/>
<feature type="transmembrane region" description="Helical" evidence="2">
    <location>
        <begin position="44"/>
        <end position="68"/>
    </location>
</feature>
<dbReference type="GO" id="GO:0016020">
    <property type="term" value="C:membrane"/>
    <property type="evidence" value="ECO:0007669"/>
    <property type="project" value="UniProtKB-SubCell"/>
</dbReference>
<dbReference type="AlphaFoldDB" id="A0A194QTB1"/>
<dbReference type="Proteomes" id="UP000053240">
    <property type="component" value="Unassembled WGS sequence"/>
</dbReference>
<evidence type="ECO:0000313" key="4">
    <source>
        <dbReference type="EMBL" id="KPJ06781.1"/>
    </source>
</evidence>
<dbReference type="FunCoup" id="A0A194QTB1">
    <property type="interactions" value="11"/>
</dbReference>
<dbReference type="PANTHER" id="PTHR11360:SF312">
    <property type="entry name" value="KARMOISIN, ISOFORM B"/>
    <property type="match status" value="1"/>
</dbReference>
<keyword evidence="2" id="KW-0812">Transmembrane</keyword>
<feature type="transmembrane region" description="Helical" evidence="2">
    <location>
        <begin position="387"/>
        <end position="405"/>
    </location>
</feature>
<sequence>METEPKENTDLLGINKNNVLNIGTDTSMKRHEDLQGPPDGGFRAYLIVLGSFLTNGLLFGVINSYSVIYSVLQHRLENENVPNSESKASLVGALTMGTTFFLSPLSGLLTAFLGLRATALLGGSIATAGLLLSSFVVNEVNALYFTYGLMYGLGASLAYTPSLAILGHYFKKYLGLVNGIVTIGSSVFTVIMPPLLEYIIKYHGLEWMFRVLSFFTVGIMLCGLLFKPTPLMIIQKPSHKHDNVKSLLKTIVTVQIWKNNKYRLWALSMPVALFGYFVPYVHIKKFIEETFTDVNDNLPLQCLAITSGLGRLTFGFLADKRGINRILLQQISFYVIGALTIILPFVKSFSLLVAISLGMGLFDGAFIALIGPIAFELCGATHAAQAIGCMLGLAAPPLSVGPPIAGYIRSITKSYKIPFVLAGISPLVGATVMFSVHYQRRNSSRPESNANGHTYSPPVDNVLGLDARVFDEYQNTLLLYHAGNNCTKGSLSNTFLLLF</sequence>
<feature type="transmembrane region" description="Helical" evidence="2">
    <location>
        <begin position="298"/>
        <end position="319"/>
    </location>
</feature>
<protein>
    <submittedName>
        <fullName evidence="4">Monocarboxylate transporter 10</fullName>
    </submittedName>
</protein>
<feature type="transmembrane region" description="Helical" evidence="2">
    <location>
        <begin position="207"/>
        <end position="226"/>
    </location>
</feature>
<keyword evidence="5" id="KW-1185">Reference proteome</keyword>
<feature type="domain" description="Major facilitator superfamily (MFS) profile" evidence="3">
    <location>
        <begin position="44"/>
        <end position="441"/>
    </location>
</feature>
<reference evidence="4 5" key="1">
    <citation type="journal article" date="2015" name="Nat. Commun.">
        <title>Outbred genome sequencing and CRISPR/Cas9 gene editing in butterflies.</title>
        <authorList>
            <person name="Li X."/>
            <person name="Fan D."/>
            <person name="Zhang W."/>
            <person name="Liu G."/>
            <person name="Zhang L."/>
            <person name="Zhao L."/>
            <person name="Fang X."/>
            <person name="Chen L."/>
            <person name="Dong Y."/>
            <person name="Chen Y."/>
            <person name="Ding Y."/>
            <person name="Zhao R."/>
            <person name="Feng M."/>
            <person name="Zhu Y."/>
            <person name="Feng Y."/>
            <person name="Jiang X."/>
            <person name="Zhu D."/>
            <person name="Xiang H."/>
            <person name="Feng X."/>
            <person name="Li S."/>
            <person name="Wang J."/>
            <person name="Zhang G."/>
            <person name="Kronforst M.R."/>
            <person name="Wang W."/>
        </authorList>
    </citation>
    <scope>NUCLEOTIDE SEQUENCE [LARGE SCALE GENOMIC DNA]</scope>
    <source>
        <strain evidence="4">Ya'a_city_454_Pm</strain>
        <tissue evidence="4">Whole body</tissue>
    </source>
</reference>
<feature type="transmembrane region" description="Helical" evidence="2">
    <location>
        <begin position="264"/>
        <end position="283"/>
    </location>
</feature>
<evidence type="ECO:0000313" key="5">
    <source>
        <dbReference type="Proteomes" id="UP000053240"/>
    </source>
</evidence>
<dbReference type="FunFam" id="1.20.1250.20:FF:000413">
    <property type="entry name" value="Karmoisin, isoform B"/>
    <property type="match status" value="1"/>
</dbReference>
<dbReference type="InterPro" id="IPR011701">
    <property type="entry name" value="MFS"/>
</dbReference>
<dbReference type="Gene3D" id="1.20.1250.20">
    <property type="entry name" value="MFS general substrate transporter like domains"/>
    <property type="match status" value="2"/>
</dbReference>
<dbReference type="GO" id="GO:0022857">
    <property type="term" value="F:transmembrane transporter activity"/>
    <property type="evidence" value="ECO:0007669"/>
    <property type="project" value="InterPro"/>
</dbReference>
<feature type="transmembrane region" description="Helical" evidence="2">
    <location>
        <begin position="143"/>
        <end position="166"/>
    </location>
</feature>
<dbReference type="InParanoid" id="A0A194QTB1"/>
<feature type="transmembrane region" description="Helical" evidence="2">
    <location>
        <begin position="352"/>
        <end position="375"/>
    </location>
</feature>
<dbReference type="InterPro" id="IPR036259">
    <property type="entry name" value="MFS_trans_sf"/>
</dbReference>
<name>A0A194QTB1_PAPMA</name>
<dbReference type="Pfam" id="PF07690">
    <property type="entry name" value="MFS_1"/>
    <property type="match status" value="1"/>
</dbReference>
<evidence type="ECO:0000259" key="3">
    <source>
        <dbReference type="PROSITE" id="PS50850"/>
    </source>
</evidence>
<keyword evidence="2" id="KW-0472">Membrane</keyword>
<keyword evidence="2" id="KW-1133">Transmembrane helix</keyword>
<feature type="transmembrane region" description="Helical" evidence="2">
    <location>
        <begin position="88"/>
        <end position="112"/>
    </location>
</feature>
<feature type="transmembrane region" description="Helical" evidence="2">
    <location>
        <begin position="326"/>
        <end position="346"/>
    </location>
</feature>
<dbReference type="PANTHER" id="PTHR11360">
    <property type="entry name" value="MONOCARBOXYLATE TRANSPORTER"/>
    <property type="match status" value="1"/>
</dbReference>
<gene>
    <name evidence="4" type="ORF">RR48_11828</name>
</gene>
<dbReference type="EMBL" id="KQ461195">
    <property type="protein sequence ID" value="KPJ06781.1"/>
    <property type="molecule type" value="Genomic_DNA"/>
</dbReference>
<organism evidence="4 5">
    <name type="scientific">Papilio machaon</name>
    <name type="common">Old World swallowtail butterfly</name>
    <dbReference type="NCBI Taxonomy" id="76193"/>
    <lineage>
        <taxon>Eukaryota</taxon>
        <taxon>Metazoa</taxon>
        <taxon>Ecdysozoa</taxon>
        <taxon>Arthropoda</taxon>
        <taxon>Hexapoda</taxon>
        <taxon>Insecta</taxon>
        <taxon>Pterygota</taxon>
        <taxon>Neoptera</taxon>
        <taxon>Endopterygota</taxon>
        <taxon>Lepidoptera</taxon>
        <taxon>Glossata</taxon>
        <taxon>Ditrysia</taxon>
        <taxon>Papilionoidea</taxon>
        <taxon>Papilionidae</taxon>
        <taxon>Papilioninae</taxon>
        <taxon>Papilio</taxon>
    </lineage>
</organism>
<feature type="transmembrane region" description="Helical" evidence="2">
    <location>
        <begin position="417"/>
        <end position="436"/>
    </location>
</feature>
<evidence type="ECO:0000256" key="2">
    <source>
        <dbReference type="SAM" id="Phobius"/>
    </source>
</evidence>
<evidence type="ECO:0000256" key="1">
    <source>
        <dbReference type="ARBA" id="ARBA00004141"/>
    </source>
</evidence>
<dbReference type="InterPro" id="IPR050327">
    <property type="entry name" value="Proton-linked_MCT"/>
</dbReference>
<accession>A0A194QTB1</accession>
<feature type="transmembrane region" description="Helical" evidence="2">
    <location>
        <begin position="173"/>
        <end position="195"/>
    </location>
</feature>
<dbReference type="InterPro" id="IPR020846">
    <property type="entry name" value="MFS_dom"/>
</dbReference>
<dbReference type="SUPFAM" id="SSF103473">
    <property type="entry name" value="MFS general substrate transporter"/>
    <property type="match status" value="1"/>
</dbReference>